<comment type="function">
    <text evidence="10 12">Involved in protein export. Acts as a chaperone by maintaining the newly synthesized protein in an open conformation. Functions as a peptidyl-prolyl cis-trans isomerase.</text>
</comment>
<evidence type="ECO:0000256" key="9">
    <source>
        <dbReference type="ARBA" id="ARBA00023306"/>
    </source>
</evidence>
<evidence type="ECO:0000256" key="6">
    <source>
        <dbReference type="ARBA" id="ARBA00023110"/>
    </source>
</evidence>
<reference evidence="17 18" key="1">
    <citation type="submission" date="2019-02" db="EMBL/GenBank/DDBJ databases">
        <title>Genomic Encyclopedia of Type Strains, Phase IV (KMG-IV): sequencing the most valuable type-strain genomes for metagenomic binning, comparative biology and taxonomic classification.</title>
        <authorList>
            <person name="Goeker M."/>
        </authorList>
    </citation>
    <scope>NUCLEOTIDE SEQUENCE [LARGE SCALE GENOMIC DNA]</scope>
    <source>
        <strain evidence="17 18">DSM 29486</strain>
    </source>
</reference>
<dbReference type="InterPro" id="IPR001179">
    <property type="entry name" value="PPIase_FKBP_dom"/>
</dbReference>
<dbReference type="SUPFAM" id="SSF109998">
    <property type="entry name" value="Triger factor/SurA peptide-binding domain-like"/>
    <property type="match status" value="1"/>
</dbReference>
<dbReference type="GO" id="GO:0003755">
    <property type="term" value="F:peptidyl-prolyl cis-trans isomerase activity"/>
    <property type="evidence" value="ECO:0007669"/>
    <property type="project" value="UniProtKB-UniRule"/>
</dbReference>
<dbReference type="Pfam" id="PF05697">
    <property type="entry name" value="Trigger_N"/>
    <property type="match status" value="1"/>
</dbReference>
<feature type="domain" description="PPIase FKBP-type" evidence="16">
    <location>
        <begin position="163"/>
        <end position="245"/>
    </location>
</feature>
<sequence>MSVKVEALEKSMAKLTIEASAEEFEAAVEKAYQKNKNKINVQGFRKGKAPRKVIEKMYGTGVFYEDAANIVIPEAYAQAAEESGLEIVSRPEISVEQIEAGKPFVFSATVAVKPEVKLGQYKGVEVEKASAEASEEDINAELQKVQEQNSRMIDVDDRAVEQGDTVTLDFEGFVDGEAFEGGKGEDYELVIGSGSFIPGFEDQLVGAELNVEKEVNVTFPEEYHAKELAGKPAVFKCTVKAVKVKELPVLDDEFASDVSDYDTLEEYKESLKKDILKKKEEAAKTAKENEAVDKAVENAEMELPEAMVQTQAENMVEDFAQRIQGQGLTMEQYMQYTGLTPDRMAEQMKPQAVKRIQTRLVLEEIVKAENIQVSDEEVEAELQKMAEMYKMELDKLKEYMGEEEKESMKKDLAVQKAVDLLVENAIEVETKKEEESKEAE</sequence>
<dbReference type="NCBIfam" id="TIGR00115">
    <property type="entry name" value="tig"/>
    <property type="match status" value="1"/>
</dbReference>
<name>A0A4Q7PJ80_9FIRM</name>
<keyword evidence="9 12" id="KW-0131">Cell cycle</keyword>
<dbReference type="EMBL" id="SGXF01000003">
    <property type="protein sequence ID" value="RZT00667.1"/>
    <property type="molecule type" value="Genomic_DNA"/>
</dbReference>
<evidence type="ECO:0000256" key="4">
    <source>
        <dbReference type="ARBA" id="ARBA00016902"/>
    </source>
</evidence>
<dbReference type="InterPro" id="IPR046357">
    <property type="entry name" value="PPIase_dom_sf"/>
</dbReference>
<dbReference type="Gene3D" id="3.10.50.40">
    <property type="match status" value="1"/>
</dbReference>
<keyword evidence="7 12" id="KW-0143">Chaperone</keyword>
<evidence type="ECO:0000256" key="8">
    <source>
        <dbReference type="ARBA" id="ARBA00023235"/>
    </source>
</evidence>
<dbReference type="SUPFAM" id="SSF102735">
    <property type="entry name" value="Trigger factor ribosome-binding domain"/>
    <property type="match status" value="1"/>
</dbReference>
<evidence type="ECO:0000256" key="7">
    <source>
        <dbReference type="ARBA" id="ARBA00023186"/>
    </source>
</evidence>
<keyword evidence="15" id="KW-0175">Coiled coil</keyword>
<evidence type="ECO:0000256" key="2">
    <source>
        <dbReference type="ARBA" id="ARBA00005464"/>
    </source>
</evidence>
<gene>
    <name evidence="12" type="primary">tig</name>
    <name evidence="17" type="ORF">EV209_1991</name>
</gene>
<evidence type="ECO:0000256" key="13">
    <source>
        <dbReference type="PROSITE-ProRule" id="PRU00277"/>
    </source>
</evidence>
<comment type="domain">
    <text evidence="12">Consists of 3 domains; the N-terminus binds the ribosome, the middle domain has PPIase activity, while the C-terminus has intrinsic chaperone activity on its own.</text>
</comment>
<dbReference type="Gene3D" id="1.10.3120.10">
    <property type="entry name" value="Trigger factor, C-terminal domain"/>
    <property type="match status" value="1"/>
</dbReference>
<dbReference type="FunFam" id="3.10.50.40:FF:000001">
    <property type="entry name" value="Trigger factor"/>
    <property type="match status" value="1"/>
</dbReference>
<evidence type="ECO:0000256" key="12">
    <source>
        <dbReference type="HAMAP-Rule" id="MF_00303"/>
    </source>
</evidence>
<accession>A0A4Q7PJ80</accession>
<evidence type="ECO:0000256" key="10">
    <source>
        <dbReference type="ARBA" id="ARBA00024849"/>
    </source>
</evidence>
<keyword evidence="18" id="KW-1185">Reference proteome</keyword>
<dbReference type="InterPro" id="IPR037041">
    <property type="entry name" value="Trigger_fac_C_sf"/>
</dbReference>
<dbReference type="InterPro" id="IPR008881">
    <property type="entry name" value="Trigger_fac_ribosome-bd_bac"/>
</dbReference>
<organism evidence="17 18">
    <name type="scientific">Cuneatibacter caecimuris</name>
    <dbReference type="NCBI Taxonomy" id="1796618"/>
    <lineage>
        <taxon>Bacteria</taxon>
        <taxon>Bacillati</taxon>
        <taxon>Bacillota</taxon>
        <taxon>Clostridia</taxon>
        <taxon>Lachnospirales</taxon>
        <taxon>Lachnospiraceae</taxon>
        <taxon>Cuneatibacter</taxon>
    </lineage>
</organism>
<evidence type="ECO:0000256" key="3">
    <source>
        <dbReference type="ARBA" id="ARBA00013194"/>
    </source>
</evidence>
<evidence type="ECO:0000259" key="16">
    <source>
        <dbReference type="PROSITE" id="PS50059"/>
    </source>
</evidence>
<feature type="coiled-coil region" evidence="15">
    <location>
        <begin position="379"/>
        <end position="406"/>
    </location>
</feature>
<keyword evidence="8 12" id="KW-0413">Isomerase</keyword>
<evidence type="ECO:0000256" key="11">
    <source>
        <dbReference type="ARBA" id="ARBA00029986"/>
    </source>
</evidence>
<keyword evidence="12" id="KW-0963">Cytoplasm</keyword>
<comment type="subcellular location">
    <subcellularLocation>
        <location evidence="12">Cytoplasm</location>
    </subcellularLocation>
    <text evidence="12">About half TF is bound to the ribosome near the polypeptide exit tunnel while the other half is free in the cytoplasm.</text>
</comment>
<evidence type="ECO:0000256" key="5">
    <source>
        <dbReference type="ARBA" id="ARBA00022618"/>
    </source>
</evidence>
<comment type="catalytic activity">
    <reaction evidence="1 12 13">
        <text>[protein]-peptidylproline (omega=180) = [protein]-peptidylproline (omega=0)</text>
        <dbReference type="Rhea" id="RHEA:16237"/>
        <dbReference type="Rhea" id="RHEA-COMP:10747"/>
        <dbReference type="Rhea" id="RHEA-COMP:10748"/>
        <dbReference type="ChEBI" id="CHEBI:83833"/>
        <dbReference type="ChEBI" id="CHEBI:83834"/>
        <dbReference type="EC" id="5.2.1.8"/>
    </reaction>
</comment>
<comment type="caution">
    <text evidence="17">The sequence shown here is derived from an EMBL/GenBank/DDBJ whole genome shotgun (WGS) entry which is preliminary data.</text>
</comment>
<evidence type="ECO:0000256" key="15">
    <source>
        <dbReference type="SAM" id="Coils"/>
    </source>
</evidence>
<dbReference type="GO" id="GO:0005737">
    <property type="term" value="C:cytoplasm"/>
    <property type="evidence" value="ECO:0007669"/>
    <property type="project" value="UniProtKB-SubCell"/>
</dbReference>
<dbReference type="PANTHER" id="PTHR30560">
    <property type="entry name" value="TRIGGER FACTOR CHAPERONE AND PEPTIDYL-PROLYL CIS/TRANS ISOMERASE"/>
    <property type="match status" value="1"/>
</dbReference>
<evidence type="ECO:0000313" key="18">
    <source>
        <dbReference type="Proteomes" id="UP000292927"/>
    </source>
</evidence>
<dbReference type="PANTHER" id="PTHR30560:SF3">
    <property type="entry name" value="TRIGGER FACTOR-LIKE PROTEIN TIG, CHLOROPLASTIC"/>
    <property type="match status" value="1"/>
</dbReference>
<evidence type="ECO:0000313" key="17">
    <source>
        <dbReference type="EMBL" id="RZT00667.1"/>
    </source>
</evidence>
<dbReference type="GO" id="GO:0044183">
    <property type="term" value="F:protein folding chaperone"/>
    <property type="evidence" value="ECO:0007669"/>
    <property type="project" value="TreeGrafter"/>
</dbReference>
<dbReference type="Gene3D" id="3.30.70.1050">
    <property type="entry name" value="Trigger factor ribosome-binding domain"/>
    <property type="match status" value="1"/>
</dbReference>
<dbReference type="PIRSF" id="PIRSF003095">
    <property type="entry name" value="Trigger_factor"/>
    <property type="match status" value="1"/>
</dbReference>
<dbReference type="GO" id="GO:0051301">
    <property type="term" value="P:cell division"/>
    <property type="evidence" value="ECO:0007669"/>
    <property type="project" value="UniProtKB-KW"/>
</dbReference>
<comment type="similarity">
    <text evidence="2 12 14">Belongs to the FKBP-type PPIase family. Tig subfamily.</text>
</comment>
<dbReference type="Pfam" id="PF05698">
    <property type="entry name" value="Trigger_C"/>
    <property type="match status" value="1"/>
</dbReference>
<keyword evidence="5 12" id="KW-0132">Cell division</keyword>
<dbReference type="InterPro" id="IPR008880">
    <property type="entry name" value="Trigger_fac_C"/>
</dbReference>
<dbReference type="InterPro" id="IPR027304">
    <property type="entry name" value="Trigger_fact/SurA_dom_sf"/>
</dbReference>
<dbReference type="OrthoDB" id="9767721at2"/>
<evidence type="ECO:0000256" key="14">
    <source>
        <dbReference type="RuleBase" id="RU003914"/>
    </source>
</evidence>
<feature type="coiled-coil region" evidence="15">
    <location>
        <begin position="261"/>
        <end position="302"/>
    </location>
</feature>
<keyword evidence="6 12" id="KW-0697">Rotamase</keyword>
<dbReference type="SUPFAM" id="SSF54534">
    <property type="entry name" value="FKBP-like"/>
    <property type="match status" value="1"/>
</dbReference>
<dbReference type="InterPro" id="IPR005215">
    <property type="entry name" value="Trig_fac"/>
</dbReference>
<dbReference type="GO" id="GO:0043335">
    <property type="term" value="P:protein unfolding"/>
    <property type="evidence" value="ECO:0007669"/>
    <property type="project" value="TreeGrafter"/>
</dbReference>
<dbReference type="GO" id="GO:0051083">
    <property type="term" value="P:'de novo' cotranslational protein folding"/>
    <property type="evidence" value="ECO:0007669"/>
    <property type="project" value="TreeGrafter"/>
</dbReference>
<dbReference type="HAMAP" id="MF_00303">
    <property type="entry name" value="Trigger_factor_Tig"/>
    <property type="match status" value="1"/>
</dbReference>
<dbReference type="Pfam" id="PF00254">
    <property type="entry name" value="FKBP_C"/>
    <property type="match status" value="1"/>
</dbReference>
<dbReference type="PROSITE" id="PS50059">
    <property type="entry name" value="FKBP_PPIASE"/>
    <property type="match status" value="1"/>
</dbReference>
<evidence type="ECO:0000256" key="1">
    <source>
        <dbReference type="ARBA" id="ARBA00000971"/>
    </source>
</evidence>
<dbReference type="EC" id="5.2.1.8" evidence="3 12"/>
<proteinExistence type="inferred from homology"/>
<dbReference type="AlphaFoldDB" id="A0A4Q7PJ80"/>
<dbReference type="InterPro" id="IPR036611">
    <property type="entry name" value="Trigger_fac_ribosome-bd_sf"/>
</dbReference>
<dbReference type="Proteomes" id="UP000292927">
    <property type="component" value="Unassembled WGS sequence"/>
</dbReference>
<dbReference type="RefSeq" id="WP_130435267.1">
    <property type="nucleotide sequence ID" value="NZ_SGXF01000003.1"/>
</dbReference>
<dbReference type="GO" id="GO:0043022">
    <property type="term" value="F:ribosome binding"/>
    <property type="evidence" value="ECO:0007669"/>
    <property type="project" value="TreeGrafter"/>
</dbReference>
<protein>
    <recommendedName>
        <fullName evidence="4 12">Trigger factor</fullName>
        <shortName evidence="12">TF</shortName>
        <ecNumber evidence="3 12">5.2.1.8</ecNumber>
    </recommendedName>
    <alternativeName>
        <fullName evidence="11 12">PPIase</fullName>
    </alternativeName>
</protein>
<dbReference type="GO" id="GO:0015031">
    <property type="term" value="P:protein transport"/>
    <property type="evidence" value="ECO:0007669"/>
    <property type="project" value="UniProtKB-UniRule"/>
</dbReference>